<evidence type="ECO:0000256" key="3">
    <source>
        <dbReference type="ARBA" id="ARBA00022679"/>
    </source>
</evidence>
<feature type="compositionally biased region" description="Low complexity" evidence="12">
    <location>
        <begin position="889"/>
        <end position="898"/>
    </location>
</feature>
<feature type="compositionally biased region" description="Low complexity" evidence="12">
    <location>
        <begin position="467"/>
        <end position="610"/>
    </location>
</feature>
<evidence type="ECO:0000256" key="4">
    <source>
        <dbReference type="ARBA" id="ARBA00022695"/>
    </source>
</evidence>
<sequence>MVGSLARVALALYRKYRPAKFAEVVGQEHVTEPLGTALAAGRINHAYLFSGPRGCGKTSSARILARSLNCVEGPTPDPCGRCASCIALAPEGPGNIDVVELDAASHGGVDDARELRDRAFYAPAESRYRVFIVDEAHMVTTQGFNALLKIVEEPPEHLVFVFATTEPDKVLPTIRSRTHHYPFRLIPPGTLRALLERICADEGVRVEPAVYPLVIRAGGGSARDTLSVLDQLLAGAGSEGVTYERAVALLGVTDVALIDDVVDALGAHDGAAVYQAVDRLVEAGHDPRRFASDLLQRLRDLMLLQAVPEAAEQGLVEAADDELSRMIEQAARLGPATLTRYGEIVHAGLTEMRGATAPRLLLELLCARMLLPAATTSDAGLLERLERVERRQAIAPEPGGGVSGGVGSGGVASSGGVSGGGGPGGAVAPDGAEAVAGGAPRFVRRSQRTMDGAAPAGATARAERGSGARQGAASQSAASQNSAPQGSAPESAESQGAAPQGAALQGAAPQGGAAAQGAAPQTAAPQPVAPQGAAPQGAASQGAAPQSAAPQGAAPQSAAPQGAAPQTAASQGAAPQTAASQGAAPQTAAQESAARPGSAPQSAAQESAPSEVDEGRRQPEGAAGSDAPAPAEVDDRAPSTGVPAAPGDSTPPVKASSAAGTAARDAALLAEAPGRGEAPARGDAPGRGDAGAPVEAPAGGGSDDAASGPVRVPGREQRPDRESAGSAAPAGVAPGDVTPGRAGAGGDAPAGGRRDDRQRREAPARADAPSQPPATSRPAAAAEPVAPPAATAGHGLDASAVRRVWSEILAAARQRSRSTEALLVNATVRAVQEDTLVLNIASPPLARRLSDQRNTDVIVAALHAVLGVQWRVRCETGDGGGPAQPPPRQASQRSAPQRPSRREAPEPAEDRPSRPEPARQERPEPRRPAPSRSERPRGGTEDGIPLPPEPPADEPPPDDEEAMFAEADASRAERSVRRDPEEVAIELLSSELGARAFDQR</sequence>
<evidence type="ECO:0000256" key="7">
    <source>
        <dbReference type="ARBA" id="ARBA00022741"/>
    </source>
</evidence>
<keyword evidence="7" id="KW-0547">Nucleotide-binding</keyword>
<dbReference type="Pfam" id="PF13177">
    <property type="entry name" value="DNA_pol3_delta2"/>
    <property type="match status" value="1"/>
</dbReference>
<feature type="compositionally biased region" description="Low complexity" evidence="12">
    <location>
        <begin position="765"/>
        <end position="792"/>
    </location>
</feature>
<evidence type="ECO:0000313" key="14">
    <source>
        <dbReference type="EMBL" id="GAA4704007.1"/>
    </source>
</evidence>
<gene>
    <name evidence="14" type="ORF">GCM10023215_49500</name>
</gene>
<dbReference type="InterPro" id="IPR050238">
    <property type="entry name" value="DNA_Rep/Repair_Clamp_Loader"/>
</dbReference>
<comment type="caution">
    <text evidence="14">The sequence shown here is derived from an EMBL/GenBank/DDBJ whole genome shotgun (WGS) entry which is preliminary data.</text>
</comment>
<feature type="region of interest" description="Disordered" evidence="12">
    <location>
        <begin position="876"/>
        <end position="980"/>
    </location>
</feature>
<dbReference type="EC" id="2.7.7.7" evidence="2"/>
<dbReference type="InterPro" id="IPR045085">
    <property type="entry name" value="HLD_clamp_pol_III_gamma_tau"/>
</dbReference>
<feature type="compositionally biased region" description="Acidic residues" evidence="12">
    <location>
        <begin position="951"/>
        <end position="963"/>
    </location>
</feature>
<organism evidence="14 15">
    <name type="scientific">Pseudonocardia yuanmonensis</name>
    <dbReference type="NCBI Taxonomy" id="1095914"/>
    <lineage>
        <taxon>Bacteria</taxon>
        <taxon>Bacillati</taxon>
        <taxon>Actinomycetota</taxon>
        <taxon>Actinomycetes</taxon>
        <taxon>Pseudonocardiales</taxon>
        <taxon>Pseudonocardiaceae</taxon>
        <taxon>Pseudonocardia</taxon>
    </lineage>
</organism>
<evidence type="ECO:0000256" key="6">
    <source>
        <dbReference type="ARBA" id="ARBA00022723"/>
    </source>
</evidence>
<evidence type="ECO:0000313" key="15">
    <source>
        <dbReference type="Proteomes" id="UP001500325"/>
    </source>
</evidence>
<keyword evidence="5" id="KW-0235">DNA replication</keyword>
<dbReference type="EMBL" id="BAABIC010000019">
    <property type="protein sequence ID" value="GAA4704007.1"/>
    <property type="molecule type" value="Genomic_DNA"/>
</dbReference>
<evidence type="ECO:0000256" key="1">
    <source>
        <dbReference type="ARBA" id="ARBA00006360"/>
    </source>
</evidence>
<evidence type="ECO:0000256" key="2">
    <source>
        <dbReference type="ARBA" id="ARBA00012417"/>
    </source>
</evidence>
<dbReference type="Pfam" id="PF22608">
    <property type="entry name" value="DNAX_ATPase_lid"/>
    <property type="match status" value="1"/>
</dbReference>
<feature type="compositionally biased region" description="Low complexity" evidence="12">
    <location>
        <begin position="426"/>
        <end position="440"/>
    </location>
</feature>
<evidence type="ECO:0000256" key="11">
    <source>
        <dbReference type="ARBA" id="ARBA00049244"/>
    </source>
</evidence>
<evidence type="ECO:0000256" key="10">
    <source>
        <dbReference type="ARBA" id="ARBA00022932"/>
    </source>
</evidence>
<dbReference type="Gene3D" id="3.40.50.300">
    <property type="entry name" value="P-loop containing nucleotide triphosphate hydrolases"/>
    <property type="match status" value="1"/>
</dbReference>
<dbReference type="PANTHER" id="PTHR11669">
    <property type="entry name" value="REPLICATION FACTOR C / DNA POLYMERASE III GAMMA-TAU SUBUNIT"/>
    <property type="match status" value="1"/>
</dbReference>
<dbReference type="Proteomes" id="UP001500325">
    <property type="component" value="Unassembled WGS sequence"/>
</dbReference>
<reference evidence="15" key="1">
    <citation type="journal article" date="2019" name="Int. J. Syst. Evol. Microbiol.">
        <title>The Global Catalogue of Microorganisms (GCM) 10K type strain sequencing project: providing services to taxonomists for standard genome sequencing and annotation.</title>
        <authorList>
            <consortium name="The Broad Institute Genomics Platform"/>
            <consortium name="The Broad Institute Genome Sequencing Center for Infectious Disease"/>
            <person name="Wu L."/>
            <person name="Ma J."/>
        </authorList>
    </citation>
    <scope>NUCLEOTIDE SEQUENCE [LARGE SCALE GENOMIC DNA]</scope>
    <source>
        <strain evidence="15">JCM 18055</strain>
    </source>
</reference>
<evidence type="ECO:0000256" key="12">
    <source>
        <dbReference type="SAM" id="MobiDB-lite"/>
    </source>
</evidence>
<feature type="compositionally biased region" description="Basic and acidic residues" evidence="12">
    <location>
        <begin position="752"/>
        <end position="764"/>
    </location>
</feature>
<dbReference type="Gene3D" id="1.10.8.60">
    <property type="match status" value="1"/>
</dbReference>
<dbReference type="InterPro" id="IPR027417">
    <property type="entry name" value="P-loop_NTPase"/>
</dbReference>
<dbReference type="NCBIfam" id="TIGR02397">
    <property type="entry name" value="dnaX_nterm"/>
    <property type="match status" value="1"/>
</dbReference>
<dbReference type="InterPro" id="IPR022754">
    <property type="entry name" value="DNA_pol_III_gamma-3"/>
</dbReference>
<feature type="compositionally biased region" description="Basic and acidic residues" evidence="12">
    <location>
        <begin position="900"/>
        <end position="940"/>
    </location>
</feature>
<dbReference type="PANTHER" id="PTHR11669:SF0">
    <property type="entry name" value="PROTEIN STICHEL-LIKE 2"/>
    <property type="match status" value="1"/>
</dbReference>
<dbReference type="InterPro" id="IPR008921">
    <property type="entry name" value="DNA_pol3_clamp-load_cplx_C"/>
</dbReference>
<dbReference type="SUPFAM" id="SSF52540">
    <property type="entry name" value="P-loop containing nucleoside triphosphate hydrolases"/>
    <property type="match status" value="1"/>
</dbReference>
<feature type="region of interest" description="Disordered" evidence="12">
    <location>
        <begin position="392"/>
        <end position="794"/>
    </location>
</feature>
<keyword evidence="10" id="KW-0239">DNA-directed DNA polymerase</keyword>
<keyword evidence="9" id="KW-0067">ATP-binding</keyword>
<dbReference type="SUPFAM" id="SSF48019">
    <property type="entry name" value="post-AAA+ oligomerization domain-like"/>
    <property type="match status" value="1"/>
</dbReference>
<dbReference type="NCBIfam" id="NF005846">
    <property type="entry name" value="PRK07764.1-6"/>
    <property type="match status" value="1"/>
</dbReference>
<dbReference type="Gene3D" id="1.20.272.10">
    <property type="match status" value="1"/>
</dbReference>
<keyword evidence="15" id="KW-1185">Reference proteome</keyword>
<comment type="similarity">
    <text evidence="1">Belongs to the DnaX/STICHEL family.</text>
</comment>
<keyword evidence="4" id="KW-0548">Nucleotidyltransferase</keyword>
<name>A0ABP8XBC6_9PSEU</name>
<feature type="domain" description="AAA+ ATPase" evidence="13">
    <location>
        <begin position="43"/>
        <end position="187"/>
    </location>
</feature>
<dbReference type="CDD" id="cd18137">
    <property type="entry name" value="HLD_clamp_pol_III_gamma_tau"/>
    <property type="match status" value="1"/>
</dbReference>
<accession>A0ABP8XBC6</accession>
<evidence type="ECO:0000256" key="5">
    <source>
        <dbReference type="ARBA" id="ARBA00022705"/>
    </source>
</evidence>
<feature type="compositionally biased region" description="Basic and acidic residues" evidence="12">
    <location>
        <begin position="713"/>
        <end position="723"/>
    </location>
</feature>
<dbReference type="InterPro" id="IPR012763">
    <property type="entry name" value="DNA_pol_III_sug/sutau_N"/>
</dbReference>
<proteinExistence type="inferred from homology"/>
<feature type="compositionally biased region" description="Basic and acidic residues" evidence="12">
    <location>
        <begin position="968"/>
        <end position="980"/>
    </location>
</feature>
<dbReference type="Pfam" id="PF12169">
    <property type="entry name" value="DNA_pol3_gamma3"/>
    <property type="match status" value="1"/>
</dbReference>
<keyword evidence="8" id="KW-0862">Zinc</keyword>
<feature type="compositionally biased region" description="Low complexity" evidence="12">
    <location>
        <begin position="655"/>
        <end position="677"/>
    </location>
</feature>
<keyword evidence="3" id="KW-0808">Transferase</keyword>
<dbReference type="InterPro" id="IPR003593">
    <property type="entry name" value="AAA+_ATPase"/>
</dbReference>
<evidence type="ECO:0000256" key="9">
    <source>
        <dbReference type="ARBA" id="ARBA00022840"/>
    </source>
</evidence>
<feature type="compositionally biased region" description="Low complexity" evidence="12">
    <location>
        <begin position="690"/>
        <end position="709"/>
    </location>
</feature>
<keyword evidence="6" id="KW-0479">Metal-binding</keyword>
<dbReference type="CDD" id="cd00009">
    <property type="entry name" value="AAA"/>
    <property type="match status" value="1"/>
</dbReference>
<protein>
    <recommendedName>
        <fullName evidence="2">DNA-directed DNA polymerase</fullName>
        <ecNumber evidence="2">2.7.7.7</ecNumber>
    </recommendedName>
</protein>
<feature type="compositionally biased region" description="Low complexity" evidence="12">
    <location>
        <begin position="724"/>
        <end position="741"/>
    </location>
</feature>
<feature type="compositionally biased region" description="Gly residues" evidence="12">
    <location>
        <begin position="398"/>
        <end position="425"/>
    </location>
</feature>
<dbReference type="SMART" id="SM00382">
    <property type="entry name" value="AAA"/>
    <property type="match status" value="1"/>
</dbReference>
<evidence type="ECO:0000256" key="8">
    <source>
        <dbReference type="ARBA" id="ARBA00022833"/>
    </source>
</evidence>
<comment type="catalytic activity">
    <reaction evidence="11">
        <text>DNA(n) + a 2'-deoxyribonucleoside 5'-triphosphate = DNA(n+1) + diphosphate</text>
        <dbReference type="Rhea" id="RHEA:22508"/>
        <dbReference type="Rhea" id="RHEA-COMP:17339"/>
        <dbReference type="Rhea" id="RHEA-COMP:17340"/>
        <dbReference type="ChEBI" id="CHEBI:33019"/>
        <dbReference type="ChEBI" id="CHEBI:61560"/>
        <dbReference type="ChEBI" id="CHEBI:173112"/>
        <dbReference type="EC" id="2.7.7.7"/>
    </reaction>
</comment>
<evidence type="ECO:0000259" key="13">
    <source>
        <dbReference type="SMART" id="SM00382"/>
    </source>
</evidence>